<organism evidence="2 3">
    <name type="scientific">Aureobasidium pullulans</name>
    <name type="common">Black yeast</name>
    <name type="synonym">Pullularia pullulans</name>
    <dbReference type="NCBI Taxonomy" id="5580"/>
    <lineage>
        <taxon>Eukaryota</taxon>
        <taxon>Fungi</taxon>
        <taxon>Dikarya</taxon>
        <taxon>Ascomycota</taxon>
        <taxon>Pezizomycotina</taxon>
        <taxon>Dothideomycetes</taxon>
        <taxon>Dothideomycetidae</taxon>
        <taxon>Dothideales</taxon>
        <taxon>Saccotheciaceae</taxon>
        <taxon>Aureobasidium</taxon>
    </lineage>
</organism>
<feature type="non-terminal residue" evidence="2">
    <location>
        <position position="1"/>
    </location>
</feature>
<dbReference type="AlphaFoldDB" id="A0A4S9K686"/>
<feature type="region of interest" description="Disordered" evidence="1">
    <location>
        <begin position="513"/>
        <end position="594"/>
    </location>
</feature>
<feature type="compositionally biased region" description="Basic and acidic residues" evidence="1">
    <location>
        <begin position="518"/>
        <end position="529"/>
    </location>
</feature>
<evidence type="ECO:0008006" key="4">
    <source>
        <dbReference type="Google" id="ProtNLM"/>
    </source>
</evidence>
<comment type="caution">
    <text evidence="2">The sequence shown here is derived from an EMBL/GenBank/DDBJ whole genome shotgun (WGS) entry which is preliminary data.</text>
</comment>
<proteinExistence type="predicted"/>
<reference evidence="2 3" key="1">
    <citation type="submission" date="2018-10" db="EMBL/GenBank/DDBJ databases">
        <title>Fifty Aureobasidium pullulans genomes reveal a recombining polyextremotolerant generalist.</title>
        <authorList>
            <person name="Gostincar C."/>
            <person name="Turk M."/>
            <person name="Zajc J."/>
            <person name="Gunde-Cimerman N."/>
        </authorList>
    </citation>
    <scope>NUCLEOTIDE SEQUENCE [LARGE SCALE GENOMIC DNA]</scope>
    <source>
        <strain evidence="2 3">EXF-6604</strain>
    </source>
</reference>
<feature type="compositionally biased region" description="Low complexity" evidence="1">
    <location>
        <begin position="584"/>
        <end position="594"/>
    </location>
</feature>
<accession>A0A4S9K686</accession>
<dbReference type="CDD" id="cd09917">
    <property type="entry name" value="F-box_SF"/>
    <property type="match status" value="1"/>
</dbReference>
<dbReference type="EMBL" id="QZBD01000599">
    <property type="protein sequence ID" value="THY10595.1"/>
    <property type="molecule type" value="Genomic_DNA"/>
</dbReference>
<gene>
    <name evidence="2" type="ORF">D6D01_09208</name>
</gene>
<feature type="compositionally biased region" description="Acidic residues" evidence="1">
    <location>
        <begin position="535"/>
        <end position="545"/>
    </location>
</feature>
<protein>
    <recommendedName>
        <fullName evidence="4">F-box domain-containing protein</fullName>
    </recommendedName>
</protein>
<dbReference type="Proteomes" id="UP000306584">
    <property type="component" value="Unassembled WGS sequence"/>
</dbReference>
<evidence type="ECO:0000313" key="2">
    <source>
        <dbReference type="EMBL" id="THY10595.1"/>
    </source>
</evidence>
<feature type="compositionally biased region" description="Basic and acidic residues" evidence="1">
    <location>
        <begin position="546"/>
        <end position="555"/>
    </location>
</feature>
<sequence length="594" mass="67144">GLAVQSVSAQQLSIAVSYRYSALEGHLLSRVLPSRTTPKHLLKLQLQHQRQRQHRQQLQLAGSAPKSSAMDIAVTKLRLLSLPNEVIIMICTDDEISAKDMCAICLTCKELHAIVEKDFAKRYFQDPFVMMTRESLQALVDICRHPVFGPHVRKVQLRNHRYDPYLLPNIVSGMAGASFSRRHAEAYLIRRKLQSLMDLLSVQWTLTESGDALRLLTEAFKILGTTGKPIALASQQHNLGSHPIGFTNSFFDVHPTKPDERTPVSAMYPTLKILLNAAQAGDCSVAELEVGVDCSTNYGTRPQPDEEESFQQFSKSLLIGVKEFRVGFEWKSRNGHHNFTTAGYITSLVKCLPKDLKTFVLRSNVDVDGTKDLSHLEAHLTDNCFSVMQVNNLESICLSELCICEESLFRILNLSKKTLISLTLEKILLIGDWDVVLSRIAASCCSLQQVSLDGAHKVFIDNPQPGYNNLEIVSKWYPSAMRFHGKDAFSLGSEGFIEHQDVERQEIARQKAERKKARREERRLWRAEHGAMAGEDLESEDDEQEKFERREAKREASRRRKEQRKQQESGRPLRRSKRLAGKNAADQADQADPA</sequence>
<name>A0A4S9K686_AURPU</name>
<evidence type="ECO:0000313" key="3">
    <source>
        <dbReference type="Proteomes" id="UP000306584"/>
    </source>
</evidence>
<evidence type="ECO:0000256" key="1">
    <source>
        <dbReference type="SAM" id="MobiDB-lite"/>
    </source>
</evidence>